<keyword evidence="8 9" id="KW-0472">Membrane</keyword>
<evidence type="ECO:0000256" key="2">
    <source>
        <dbReference type="ARBA" id="ARBA00010942"/>
    </source>
</evidence>
<accession>A0A9D1T0L0</accession>
<dbReference type="PRINTS" id="PR00702">
    <property type="entry name" value="ACRIFLAVINRP"/>
</dbReference>
<dbReference type="InterPro" id="IPR001036">
    <property type="entry name" value="Acrflvin-R"/>
</dbReference>
<keyword evidence="5" id="KW-0997">Cell inner membrane</keyword>
<evidence type="ECO:0000256" key="9">
    <source>
        <dbReference type="SAM" id="Phobius"/>
    </source>
</evidence>
<dbReference type="Pfam" id="PF00873">
    <property type="entry name" value="ACR_tran"/>
    <property type="match status" value="1"/>
</dbReference>
<feature type="transmembrane region" description="Helical" evidence="9">
    <location>
        <begin position="924"/>
        <end position="948"/>
    </location>
</feature>
<evidence type="ECO:0000313" key="11">
    <source>
        <dbReference type="Proteomes" id="UP000886812"/>
    </source>
</evidence>
<keyword evidence="7 9" id="KW-1133">Transmembrane helix</keyword>
<dbReference type="InterPro" id="IPR004764">
    <property type="entry name" value="MdtF-like"/>
</dbReference>
<dbReference type="Gene3D" id="1.20.1640.10">
    <property type="entry name" value="Multidrug efflux transporter AcrB transmembrane domain"/>
    <property type="match status" value="2"/>
</dbReference>
<reference evidence="10" key="2">
    <citation type="journal article" date="2021" name="PeerJ">
        <title>Extensive microbial diversity within the chicken gut microbiome revealed by metagenomics and culture.</title>
        <authorList>
            <person name="Gilroy R."/>
            <person name="Ravi A."/>
            <person name="Getino M."/>
            <person name="Pursley I."/>
            <person name="Horton D.L."/>
            <person name="Alikhan N.F."/>
            <person name="Baker D."/>
            <person name="Gharbi K."/>
            <person name="Hall N."/>
            <person name="Watson M."/>
            <person name="Adriaenssens E.M."/>
            <person name="Foster-Nyarko E."/>
            <person name="Jarju S."/>
            <person name="Secka A."/>
            <person name="Antonio M."/>
            <person name="Oren A."/>
            <person name="Chaudhuri R.R."/>
            <person name="La Ragione R."/>
            <person name="Hildebrand F."/>
            <person name="Pallen M.J."/>
        </authorList>
    </citation>
    <scope>NUCLEOTIDE SEQUENCE</scope>
    <source>
        <strain evidence="10">10669</strain>
    </source>
</reference>
<reference evidence="10" key="1">
    <citation type="submission" date="2020-10" db="EMBL/GenBank/DDBJ databases">
        <authorList>
            <person name="Gilroy R."/>
        </authorList>
    </citation>
    <scope>NUCLEOTIDE SEQUENCE</scope>
    <source>
        <strain evidence="10">10669</strain>
    </source>
</reference>
<evidence type="ECO:0000256" key="8">
    <source>
        <dbReference type="ARBA" id="ARBA00023136"/>
    </source>
</evidence>
<dbReference type="Gene3D" id="3.30.2090.10">
    <property type="entry name" value="Multidrug efflux transporter AcrB TolC docking domain, DN and DC subdomains"/>
    <property type="match status" value="2"/>
</dbReference>
<organism evidence="10 11">
    <name type="scientific">Candidatus Spyradosoma merdigallinarum</name>
    <dbReference type="NCBI Taxonomy" id="2840950"/>
    <lineage>
        <taxon>Bacteria</taxon>
        <taxon>Pseudomonadati</taxon>
        <taxon>Verrucomicrobiota</taxon>
        <taxon>Opitutia</taxon>
        <taxon>Opitutia incertae sedis</taxon>
        <taxon>Candidatus Spyradosoma</taxon>
    </lineage>
</organism>
<dbReference type="SUPFAM" id="SSF82866">
    <property type="entry name" value="Multidrug efflux transporter AcrB transmembrane domain"/>
    <property type="match status" value="2"/>
</dbReference>
<dbReference type="SUPFAM" id="SSF82693">
    <property type="entry name" value="Multidrug efflux transporter AcrB pore domain, PN1, PN2, PC1 and PC2 subdomains"/>
    <property type="match status" value="3"/>
</dbReference>
<dbReference type="FunFam" id="1.20.1640.10:FF:000001">
    <property type="entry name" value="Efflux pump membrane transporter"/>
    <property type="match status" value="1"/>
</dbReference>
<feature type="transmembrane region" description="Helical" evidence="9">
    <location>
        <begin position="898"/>
        <end position="918"/>
    </location>
</feature>
<feature type="transmembrane region" description="Helical" evidence="9">
    <location>
        <begin position="392"/>
        <end position="413"/>
    </location>
</feature>
<dbReference type="PANTHER" id="PTHR32063">
    <property type="match status" value="1"/>
</dbReference>
<evidence type="ECO:0000256" key="7">
    <source>
        <dbReference type="ARBA" id="ARBA00022989"/>
    </source>
</evidence>
<evidence type="ECO:0000256" key="4">
    <source>
        <dbReference type="ARBA" id="ARBA00022475"/>
    </source>
</evidence>
<protein>
    <submittedName>
        <fullName evidence="10">Multidrug efflux RND transporter permease subunit</fullName>
    </submittedName>
</protein>
<dbReference type="GO" id="GO:0009636">
    <property type="term" value="P:response to toxic substance"/>
    <property type="evidence" value="ECO:0007669"/>
    <property type="project" value="UniProtKB-ARBA"/>
</dbReference>
<comment type="similarity">
    <text evidence="2">Belongs to the resistance-nodulation-cell division (RND) (TC 2.A.6) family.</text>
</comment>
<keyword evidence="3" id="KW-0813">Transport</keyword>
<proteinExistence type="inferred from homology"/>
<feature type="transmembrane region" description="Helical" evidence="9">
    <location>
        <begin position="1000"/>
        <end position="1027"/>
    </location>
</feature>
<dbReference type="Gene3D" id="3.30.70.1320">
    <property type="entry name" value="Multidrug efflux transporter AcrB pore domain like"/>
    <property type="match status" value="1"/>
</dbReference>
<sequence length="1044" mass="112407">MAKFFIDRPVFAWVLSLMIILFGLIAIGNLPIAQYPTVAPPSISVSATYSGASAETTQKTVTSIIEQQLNGIDNLLYMTSSSDSTGNSEITVYFNAGTNDDTAQVQVQNKVSLATPMLPASVQQTGVTVQKAARNMALVVGVYSRDGSMTKDEIGNYVASNILDQIQRINGVGQVEFFGSENAMRIWLDADKLNSYGMTAADVVSALQEQNIQVPAGEINGAPALPGSQISVTIQGPGSLETPTEFENILLRASEDGARVYLKDVARVEVGGESYAFEARYNGLPTAGLGIKLASGANALNVASLVKAKMQELSQYFPEGLTYDFPYDSTLFVRVSIHEVIKTLVEAIVLVFIVMLVFLQNLRATFIPTIVVPIALLGTCAALYVMGFSINVLTMFGMVLAIGILVDDAIVVIENVERIMTEEGLSPRDATRKAMGQISGALVGITLVLTAVFIPMAFFSGSVGVIYRQFSLTLIASMAFSLFLALTLTPALCASMLKHNPSGKKRGLAGMFNRGFEKMTRSYKSIVARLIRRSAIGLVGFAAVFAGFAWIYLRLPTAFLPDEDQGNIVALFELPPTASQERTIELIKEYEEYALSLPEVDSTMTVQGFSFNGSGQNVGLAFIRLADWSERTRPDQSAEAIAGRIIQHFRNNPDGMVISMNLPPIAELGNATGFEYQMQDRGGIGHEALVDAMNKVLAKANAPESSMTQVRLQGLNDGPMLKLEVDREKAMAYGVNIGALHNVLEVALASSYVNNFVQGSRVQRVIVQLDAEDRSSPEAIGNMYVNTTSGAMVPLSELVTFEWTEGSPALTRYNGFPSLNIVGQPKPGRSSGEAMQEFESLVMDYLPSIGITGVGGEWTGQSLEERTAGNQELSLYALSLIIVFLCLAALYESWSIPFAVILIVPVGVFGSVCATTLAGLYNDVYFKVGFLVIIGLSTKNAILIIEFAKDLQEQGRGLYEATLQAVQMRLRPILMTSFAFILGVVPLARASGASSAAQNSIGVGVIGGMLAATILGVFLIPCFYVIVRKVFRVADRKPNAVVAH</sequence>
<feature type="transmembrane region" description="Helical" evidence="9">
    <location>
        <begin position="340"/>
        <end position="359"/>
    </location>
</feature>
<dbReference type="Gene3D" id="3.30.70.1430">
    <property type="entry name" value="Multidrug efflux transporter AcrB pore domain"/>
    <property type="match status" value="2"/>
</dbReference>
<name>A0A9D1T0L0_9BACT</name>
<evidence type="ECO:0000256" key="3">
    <source>
        <dbReference type="ARBA" id="ARBA00022448"/>
    </source>
</evidence>
<gene>
    <name evidence="10" type="ORF">IAC75_00690</name>
</gene>
<dbReference type="AlphaFoldDB" id="A0A9D1T0L0"/>
<feature type="transmembrane region" description="Helical" evidence="9">
    <location>
        <begin position="366"/>
        <end position="386"/>
    </location>
</feature>
<keyword evidence="6 9" id="KW-0812">Transmembrane</keyword>
<feature type="transmembrane region" description="Helical" evidence="9">
    <location>
        <begin position="434"/>
        <end position="458"/>
    </location>
</feature>
<feature type="transmembrane region" description="Helical" evidence="9">
    <location>
        <begin position="534"/>
        <end position="553"/>
    </location>
</feature>
<dbReference type="FunFam" id="3.30.70.1430:FF:000001">
    <property type="entry name" value="Efflux pump membrane transporter"/>
    <property type="match status" value="1"/>
</dbReference>
<keyword evidence="4" id="KW-1003">Cell membrane</keyword>
<dbReference type="EMBL" id="DVOG01000018">
    <property type="protein sequence ID" value="HIV03655.1"/>
    <property type="molecule type" value="Genomic_DNA"/>
</dbReference>
<dbReference type="GO" id="GO:0042910">
    <property type="term" value="F:xenobiotic transmembrane transporter activity"/>
    <property type="evidence" value="ECO:0007669"/>
    <property type="project" value="TreeGrafter"/>
</dbReference>
<feature type="transmembrane region" description="Helical" evidence="9">
    <location>
        <begin position="969"/>
        <end position="988"/>
    </location>
</feature>
<dbReference type="InterPro" id="IPR027463">
    <property type="entry name" value="AcrB_DN_DC_subdom"/>
</dbReference>
<feature type="transmembrane region" description="Helical" evidence="9">
    <location>
        <begin position="470"/>
        <end position="497"/>
    </location>
</feature>
<dbReference type="GO" id="GO:0015562">
    <property type="term" value="F:efflux transmembrane transporter activity"/>
    <property type="evidence" value="ECO:0007669"/>
    <property type="project" value="InterPro"/>
</dbReference>
<feature type="transmembrane region" description="Helical" evidence="9">
    <location>
        <begin position="12"/>
        <end position="32"/>
    </location>
</feature>
<dbReference type="NCBIfam" id="TIGR00915">
    <property type="entry name" value="2A0602"/>
    <property type="match status" value="1"/>
</dbReference>
<dbReference type="GO" id="GO:0005886">
    <property type="term" value="C:plasma membrane"/>
    <property type="evidence" value="ECO:0007669"/>
    <property type="project" value="UniProtKB-SubCell"/>
</dbReference>
<dbReference type="Proteomes" id="UP000886812">
    <property type="component" value="Unassembled WGS sequence"/>
</dbReference>
<feature type="transmembrane region" description="Helical" evidence="9">
    <location>
        <begin position="873"/>
        <end position="891"/>
    </location>
</feature>
<evidence type="ECO:0000256" key="6">
    <source>
        <dbReference type="ARBA" id="ARBA00022692"/>
    </source>
</evidence>
<comment type="caution">
    <text evidence="10">The sequence shown here is derived from an EMBL/GenBank/DDBJ whole genome shotgun (WGS) entry which is preliminary data.</text>
</comment>
<evidence type="ECO:0000313" key="10">
    <source>
        <dbReference type="EMBL" id="HIV03655.1"/>
    </source>
</evidence>
<evidence type="ECO:0000256" key="5">
    <source>
        <dbReference type="ARBA" id="ARBA00022519"/>
    </source>
</evidence>
<dbReference type="NCBIfam" id="NF000282">
    <property type="entry name" value="RND_permease_1"/>
    <property type="match status" value="1"/>
</dbReference>
<evidence type="ECO:0000256" key="1">
    <source>
        <dbReference type="ARBA" id="ARBA00004429"/>
    </source>
</evidence>
<comment type="subcellular location">
    <subcellularLocation>
        <location evidence="1">Cell inner membrane</location>
        <topology evidence="1">Multi-pass membrane protein</topology>
    </subcellularLocation>
</comment>
<dbReference type="PANTHER" id="PTHR32063:SF13">
    <property type="entry name" value="MULTIDRUG EFFLUX PUMP SUBUNIT ACRB-RELATED"/>
    <property type="match status" value="1"/>
</dbReference>
<dbReference type="Gene3D" id="3.30.70.1440">
    <property type="entry name" value="Multidrug efflux transporter AcrB pore domain"/>
    <property type="match status" value="1"/>
</dbReference>
<dbReference type="SUPFAM" id="SSF82714">
    <property type="entry name" value="Multidrug efflux transporter AcrB TolC docking domain, DN and DC subdomains"/>
    <property type="match status" value="2"/>
</dbReference>